<feature type="transmembrane region" description="Helical" evidence="2">
    <location>
        <begin position="49"/>
        <end position="77"/>
    </location>
</feature>
<evidence type="ECO:0000313" key="4">
    <source>
        <dbReference type="EMBL" id="AKN21515.1"/>
    </source>
</evidence>
<dbReference type="Gene3D" id="1.20.1250.20">
    <property type="entry name" value="MFS general substrate transporter like domains"/>
    <property type="match status" value="2"/>
</dbReference>
<organism evidence="4">
    <name type="scientific">Schmidtea mediterranea</name>
    <name type="common">Freshwater planarian flatworm</name>
    <dbReference type="NCBI Taxonomy" id="79327"/>
    <lineage>
        <taxon>Eukaryota</taxon>
        <taxon>Metazoa</taxon>
        <taxon>Spiralia</taxon>
        <taxon>Lophotrochozoa</taxon>
        <taxon>Platyhelminthes</taxon>
        <taxon>Rhabditophora</taxon>
        <taxon>Seriata</taxon>
        <taxon>Tricladida</taxon>
        <taxon>Continenticola</taxon>
        <taxon>Geoplanoidea</taxon>
        <taxon>Dugesiidae</taxon>
        <taxon>Schmidtea</taxon>
    </lineage>
</organism>
<dbReference type="PROSITE" id="PS50850">
    <property type="entry name" value="MFS"/>
    <property type="match status" value="1"/>
</dbReference>
<feature type="transmembrane region" description="Helical" evidence="2">
    <location>
        <begin position="468"/>
        <end position="490"/>
    </location>
</feature>
<evidence type="ECO:0000256" key="1">
    <source>
        <dbReference type="ARBA" id="ARBA00004141"/>
    </source>
</evidence>
<feature type="transmembrane region" description="Helical" evidence="2">
    <location>
        <begin position="434"/>
        <end position="456"/>
    </location>
</feature>
<dbReference type="SUPFAM" id="SSF103473">
    <property type="entry name" value="MFS general substrate transporter"/>
    <property type="match status" value="1"/>
</dbReference>
<name>A0A0H3YF15_SCHMD</name>
<feature type="transmembrane region" description="Helical" evidence="2">
    <location>
        <begin position="377"/>
        <end position="395"/>
    </location>
</feature>
<dbReference type="InterPro" id="IPR011701">
    <property type="entry name" value="MFS"/>
</dbReference>
<comment type="subcellular location">
    <subcellularLocation>
        <location evidence="1">Membrane</location>
        <topology evidence="1">Multi-pass membrane protein</topology>
    </subcellularLocation>
</comment>
<evidence type="ECO:0000259" key="3">
    <source>
        <dbReference type="PROSITE" id="PS50850"/>
    </source>
</evidence>
<feature type="transmembrane region" description="Helical" evidence="2">
    <location>
        <begin position="202"/>
        <end position="226"/>
    </location>
</feature>
<feature type="transmembrane region" description="Helical" evidence="2">
    <location>
        <begin position="407"/>
        <end position="428"/>
    </location>
</feature>
<dbReference type="Pfam" id="PF07690">
    <property type="entry name" value="MFS_1"/>
    <property type="match status" value="2"/>
</dbReference>
<dbReference type="GO" id="GO:0008028">
    <property type="term" value="F:monocarboxylic acid transmembrane transporter activity"/>
    <property type="evidence" value="ECO:0007669"/>
    <property type="project" value="TreeGrafter"/>
</dbReference>
<protein>
    <submittedName>
        <fullName evidence="4">Slc16a-20</fullName>
    </submittedName>
</protein>
<dbReference type="GO" id="GO:0016020">
    <property type="term" value="C:membrane"/>
    <property type="evidence" value="ECO:0007669"/>
    <property type="project" value="UniProtKB-SubCell"/>
</dbReference>
<keyword evidence="2" id="KW-1133">Transmembrane helix</keyword>
<dbReference type="PANTHER" id="PTHR11360:SF284">
    <property type="entry name" value="EG:103B4.3 PROTEIN-RELATED"/>
    <property type="match status" value="1"/>
</dbReference>
<feature type="transmembrane region" description="Helical" evidence="2">
    <location>
        <begin position="496"/>
        <end position="519"/>
    </location>
</feature>
<proteinExistence type="evidence at transcript level"/>
<dbReference type="EMBL" id="KT163565">
    <property type="protein sequence ID" value="AKN21515.1"/>
    <property type="molecule type" value="mRNA"/>
</dbReference>
<feature type="transmembrane region" description="Helical" evidence="2">
    <location>
        <begin position="312"/>
        <end position="330"/>
    </location>
</feature>
<keyword evidence="2" id="KW-0472">Membrane</keyword>
<dbReference type="AlphaFoldDB" id="A0A0H3YF15"/>
<evidence type="ECO:0000256" key="2">
    <source>
        <dbReference type="SAM" id="Phobius"/>
    </source>
</evidence>
<sequence>MSKSDFVEINLKDDLNLSKIEERKISIVEPVENVNEQLKEDERDCPDGGYGWVVMVFALLIRIVCGGLLVTFGIFMTPLVEEYKTSQSTISWIASLMSAMNLAATPLATLLAMKLSDRVIVVIGSIISGISFAAPFFYSPLWFMFLSSILTGIGMAITIMNVTVVLTKYFDKKLSIINGIFTSGTGIASFIITPIFNKIVSLYGWRLAMLVYGILFFFCAVCSLAFKELPKKTRKVIEVPLETERESKQNNSEVINIEEKDETFRVPRMQNFISAMNMHSYVSSDLKISDGKVFTSLQHIKQREECLDRSQAANLLSNMPVSTLLGMSISENLNNKNSQKNKKPDNETNFLTNLGHDTTFIYAKQKAMDMNITESKASFLLIAIGIGNTVGRLLFGFLGSRKSIKIYLLYLASLVFAGGFIIFSRFAFTYPLMLVYAIGFGLFIGAYTTLTSVVLLEIIGIQNFTKGLGFAYFVQAIGLLLCSPISGFIYDRTQTLDWSFISSGLLITTSGFLLFLGYASKTFRKSQRN</sequence>
<dbReference type="InterPro" id="IPR020846">
    <property type="entry name" value="MFS_dom"/>
</dbReference>
<dbReference type="InterPro" id="IPR050327">
    <property type="entry name" value="Proton-linked_MCT"/>
</dbReference>
<keyword evidence="2" id="KW-0812">Transmembrane</keyword>
<dbReference type="PANTHER" id="PTHR11360">
    <property type="entry name" value="MONOCARBOXYLATE TRANSPORTER"/>
    <property type="match status" value="1"/>
</dbReference>
<gene>
    <name evidence="4" type="primary">slc16a-20</name>
</gene>
<accession>A0A0H3YF15</accession>
<feature type="transmembrane region" description="Helical" evidence="2">
    <location>
        <begin position="144"/>
        <end position="164"/>
    </location>
</feature>
<feature type="transmembrane region" description="Helical" evidence="2">
    <location>
        <begin position="176"/>
        <end position="196"/>
    </location>
</feature>
<dbReference type="InterPro" id="IPR036259">
    <property type="entry name" value="MFS_trans_sf"/>
</dbReference>
<feature type="transmembrane region" description="Helical" evidence="2">
    <location>
        <begin position="119"/>
        <end position="138"/>
    </location>
</feature>
<feature type="transmembrane region" description="Helical" evidence="2">
    <location>
        <begin position="89"/>
        <end position="112"/>
    </location>
</feature>
<feature type="domain" description="Major facilitator superfamily (MFS) profile" evidence="3">
    <location>
        <begin position="54"/>
        <end position="522"/>
    </location>
</feature>
<reference evidence="4" key="1">
    <citation type="journal article" date="2015" name="Elife">
        <title>Stem cells and fluid flow drive cyst formation in an invertebrate excretory organ.</title>
        <authorList>
            <person name="Thi-Kim Vu H."/>
            <person name="Rink J.C."/>
            <person name="McKinney S.A."/>
            <person name="McClain M."/>
            <person name="Lakshmanaperumal N."/>
            <person name="Alexander R."/>
            <person name="Sanchez Alvarado A."/>
        </authorList>
    </citation>
    <scope>NUCLEOTIDE SEQUENCE</scope>
</reference>